<sequence>MTSSHPTTPEMKDFTDGKGMPNSRSSSPVSYCEISPERVTKQNQLLQPALLLPRPSRASSEVNIAEIEETNALEACSKSENAFPPPVKVPQEMTQLKGINSKRMKWIKLIRLQLNVLHEKKSKGPNFGKSAAEAKTLDVEPHDACLTSREHQWSSIPKDAAPSSGLPFESPRHLSVPWAVVSGAHTSPLLDTDHKGIPAGGDWKKSMDGIDISAFLPTMDNFAYLYDMLAFPISTYYMIASLSYVTMGALECIVIKKTKFISSTTVMTYLIGAIVAFNQVILNLYSEPQETAIFYVFGVISLANLLYLFFCTVFTKDSYMLVLAHICLLFYFVYIYAIHNEADRLPNVADFMAAFQLCATMVQNIIPLESIIASLCKNSNRTPTHWLALYVGLTYCLTGGLYRHQKGEAIMASVDALGISVHLFGLVVAIYHSLCF</sequence>
<proteinExistence type="predicted"/>
<dbReference type="OrthoDB" id="6242968at2759"/>
<organism evidence="3">
    <name type="scientific">Echinococcus granulosus</name>
    <name type="common">Hydatid tapeworm</name>
    <dbReference type="NCBI Taxonomy" id="6210"/>
    <lineage>
        <taxon>Eukaryota</taxon>
        <taxon>Metazoa</taxon>
        <taxon>Spiralia</taxon>
        <taxon>Lophotrochozoa</taxon>
        <taxon>Platyhelminthes</taxon>
        <taxon>Cestoda</taxon>
        <taxon>Eucestoda</taxon>
        <taxon>Cyclophyllidea</taxon>
        <taxon>Taeniidae</taxon>
        <taxon>Echinococcus</taxon>
        <taxon>Echinococcus granulosus group</taxon>
    </lineage>
</organism>
<reference evidence="3 4" key="1">
    <citation type="journal article" date="2013" name="Nature">
        <title>The genomes of four tapeworm species reveal adaptations to parasitism.</title>
        <authorList>
            <person name="Tsai I.J."/>
            <person name="Zarowiecki M."/>
            <person name="Holroyd N."/>
            <person name="Garciarrubio A."/>
            <person name="Sanchez-Flores A."/>
            <person name="Brooks K.L."/>
            <person name="Tracey A."/>
            <person name="Bobes R.J."/>
            <person name="Fragoso G."/>
            <person name="Sciutto E."/>
            <person name="Aslett M."/>
            <person name="Beasley H."/>
            <person name="Bennett H.M."/>
            <person name="Cai J."/>
            <person name="Camicia F."/>
            <person name="Clark R."/>
            <person name="Cucher M."/>
            <person name="De Silva N."/>
            <person name="Day T.A."/>
            <person name="Deplazes P."/>
            <person name="Estrada K."/>
            <person name="Fernandez C."/>
            <person name="Holland P.W."/>
            <person name="Hou J."/>
            <person name="Hu S."/>
            <person name="Huckvale T."/>
            <person name="Hung S.S."/>
            <person name="Kamenetzky L."/>
            <person name="Keane J.A."/>
            <person name="Kiss F."/>
            <person name="Koziol U."/>
            <person name="Lambert O."/>
            <person name="Liu K."/>
            <person name="Luo X."/>
            <person name="Luo Y."/>
            <person name="Macchiaroli N."/>
            <person name="Nichol S."/>
            <person name="Paps J."/>
            <person name="Parkinson J."/>
            <person name="Pouchkina-Stantcheva N."/>
            <person name="Riddiford N."/>
            <person name="Rosenzvit M."/>
            <person name="Salinas G."/>
            <person name="Wasmuth J.D."/>
            <person name="Zamanian M."/>
            <person name="Zheng Y."/>
            <person name="Cai X."/>
            <person name="Soberon X."/>
            <person name="Olson P.D."/>
            <person name="Laclette J.P."/>
            <person name="Brehm K."/>
            <person name="Berriman M."/>
            <person name="Garciarrubio A."/>
            <person name="Bobes R.J."/>
            <person name="Fragoso G."/>
            <person name="Sanchez-Flores A."/>
            <person name="Estrada K."/>
            <person name="Cevallos M.A."/>
            <person name="Morett E."/>
            <person name="Gonzalez V."/>
            <person name="Portillo T."/>
            <person name="Ochoa-Leyva A."/>
            <person name="Jose M.V."/>
            <person name="Sciutto E."/>
            <person name="Landa A."/>
            <person name="Jimenez L."/>
            <person name="Valdes V."/>
            <person name="Carrero J.C."/>
            <person name="Larralde C."/>
            <person name="Morales-Montor J."/>
            <person name="Limon-Lason J."/>
            <person name="Soberon X."/>
            <person name="Laclette J.P."/>
        </authorList>
    </citation>
    <scope>NUCLEOTIDE SEQUENCE [LARGE SCALE GENOMIC DNA]</scope>
</reference>
<keyword evidence="2" id="KW-0812">Transmembrane</keyword>
<feature type="transmembrane region" description="Helical" evidence="2">
    <location>
        <begin position="266"/>
        <end position="286"/>
    </location>
</feature>
<dbReference type="AlphaFoldDB" id="A0A068WL72"/>
<evidence type="ECO:0000256" key="2">
    <source>
        <dbReference type="SAM" id="Phobius"/>
    </source>
</evidence>
<dbReference type="Proteomes" id="UP000492820">
    <property type="component" value="Unassembled WGS sequence"/>
</dbReference>
<feature type="transmembrane region" description="Helical" evidence="2">
    <location>
        <begin position="292"/>
        <end position="314"/>
    </location>
</feature>
<reference evidence="3" key="2">
    <citation type="submission" date="2014-06" db="EMBL/GenBank/DDBJ databases">
        <authorList>
            <person name="Aslett M."/>
        </authorList>
    </citation>
    <scope>NUCLEOTIDE SEQUENCE</scope>
</reference>
<evidence type="ECO:0000313" key="5">
    <source>
        <dbReference type="WBParaSite" id="EgrG_000518800"/>
    </source>
</evidence>
<keyword evidence="2" id="KW-0472">Membrane</keyword>
<keyword evidence="2" id="KW-1133">Transmembrane helix</keyword>
<evidence type="ECO:0000313" key="4">
    <source>
        <dbReference type="Proteomes" id="UP000492820"/>
    </source>
</evidence>
<dbReference type="WBParaSite" id="EgrG_000518800">
    <property type="protein sequence ID" value="EgrG_000518800"/>
    <property type="gene ID" value="EgrG_000518800"/>
</dbReference>
<feature type="transmembrane region" description="Helical" evidence="2">
    <location>
        <begin position="387"/>
        <end position="404"/>
    </location>
</feature>
<name>A0A068WL72_ECHGR</name>
<dbReference type="EMBL" id="LK028582">
    <property type="protein sequence ID" value="CDS20841.1"/>
    <property type="molecule type" value="Genomic_DNA"/>
</dbReference>
<feature type="transmembrane region" description="Helical" evidence="2">
    <location>
        <begin position="351"/>
        <end position="375"/>
    </location>
</feature>
<gene>
    <name evidence="3" type="ORF">EgrG_000518800</name>
</gene>
<accession>A0A068WL72</accession>
<feature type="transmembrane region" description="Helical" evidence="2">
    <location>
        <begin position="321"/>
        <end position="339"/>
    </location>
</feature>
<feature type="transmembrane region" description="Helical" evidence="2">
    <location>
        <begin position="236"/>
        <end position="254"/>
    </location>
</feature>
<feature type="transmembrane region" description="Helical" evidence="2">
    <location>
        <begin position="410"/>
        <end position="431"/>
    </location>
</feature>
<feature type="region of interest" description="Disordered" evidence="1">
    <location>
        <begin position="1"/>
        <end position="32"/>
    </location>
</feature>
<evidence type="ECO:0000313" key="3">
    <source>
        <dbReference type="EMBL" id="CDS20841.1"/>
    </source>
</evidence>
<protein>
    <submittedName>
        <fullName evidence="3 5">Uncharacterized protein</fullName>
    </submittedName>
</protein>
<evidence type="ECO:0000256" key="1">
    <source>
        <dbReference type="SAM" id="MobiDB-lite"/>
    </source>
</evidence>
<reference evidence="5" key="3">
    <citation type="submission" date="2020-10" db="UniProtKB">
        <authorList>
            <consortium name="WormBaseParasite"/>
        </authorList>
    </citation>
    <scope>IDENTIFICATION</scope>
</reference>